<dbReference type="STRING" id="1884261.A0A5C3QMU7"/>
<name>A0A5C3QMU7_9AGAR</name>
<dbReference type="OrthoDB" id="360521at2759"/>
<dbReference type="SUPFAM" id="SSF140383">
    <property type="entry name" value="BSD domain-like"/>
    <property type="match status" value="2"/>
</dbReference>
<dbReference type="AlphaFoldDB" id="A0A5C3QMU7"/>
<evidence type="ECO:0000256" key="2">
    <source>
        <dbReference type="ARBA" id="ARBA00009448"/>
    </source>
</evidence>
<dbReference type="EMBL" id="ML178824">
    <property type="protein sequence ID" value="TFL01569.1"/>
    <property type="molecule type" value="Genomic_DNA"/>
</dbReference>
<evidence type="ECO:0000256" key="7">
    <source>
        <dbReference type="SAM" id="MobiDB-lite"/>
    </source>
</evidence>
<dbReference type="SUPFAM" id="SSF50729">
    <property type="entry name" value="PH domain-like"/>
    <property type="match status" value="1"/>
</dbReference>
<reference evidence="9 10" key="1">
    <citation type="journal article" date="2019" name="Nat. Ecol. Evol.">
        <title>Megaphylogeny resolves global patterns of mushroom evolution.</title>
        <authorList>
            <person name="Varga T."/>
            <person name="Krizsan K."/>
            <person name="Foldi C."/>
            <person name="Dima B."/>
            <person name="Sanchez-Garcia M."/>
            <person name="Sanchez-Ramirez S."/>
            <person name="Szollosi G.J."/>
            <person name="Szarkandi J.G."/>
            <person name="Papp V."/>
            <person name="Albert L."/>
            <person name="Andreopoulos W."/>
            <person name="Angelini C."/>
            <person name="Antonin V."/>
            <person name="Barry K.W."/>
            <person name="Bougher N.L."/>
            <person name="Buchanan P."/>
            <person name="Buyck B."/>
            <person name="Bense V."/>
            <person name="Catcheside P."/>
            <person name="Chovatia M."/>
            <person name="Cooper J."/>
            <person name="Damon W."/>
            <person name="Desjardin D."/>
            <person name="Finy P."/>
            <person name="Geml J."/>
            <person name="Haridas S."/>
            <person name="Hughes K."/>
            <person name="Justo A."/>
            <person name="Karasinski D."/>
            <person name="Kautmanova I."/>
            <person name="Kiss B."/>
            <person name="Kocsube S."/>
            <person name="Kotiranta H."/>
            <person name="LaButti K.M."/>
            <person name="Lechner B.E."/>
            <person name="Liimatainen K."/>
            <person name="Lipzen A."/>
            <person name="Lukacs Z."/>
            <person name="Mihaltcheva S."/>
            <person name="Morgado L.N."/>
            <person name="Niskanen T."/>
            <person name="Noordeloos M.E."/>
            <person name="Ohm R.A."/>
            <person name="Ortiz-Santana B."/>
            <person name="Ovrebo C."/>
            <person name="Racz N."/>
            <person name="Riley R."/>
            <person name="Savchenko A."/>
            <person name="Shiryaev A."/>
            <person name="Soop K."/>
            <person name="Spirin V."/>
            <person name="Szebenyi C."/>
            <person name="Tomsovsky M."/>
            <person name="Tulloss R.E."/>
            <person name="Uehling J."/>
            <person name="Grigoriev I.V."/>
            <person name="Vagvolgyi C."/>
            <person name="Papp T."/>
            <person name="Martin F.M."/>
            <person name="Miettinen O."/>
            <person name="Hibbett D.S."/>
            <person name="Nagy L.G."/>
        </authorList>
    </citation>
    <scope>NUCLEOTIDE SEQUENCE [LARGE SCALE GENOMIC DNA]</scope>
    <source>
        <strain evidence="9 10">CBS 309.79</strain>
    </source>
</reference>
<dbReference type="InterPro" id="IPR011993">
    <property type="entry name" value="PH-like_dom_sf"/>
</dbReference>
<accession>A0A5C3QMU7</accession>
<feature type="compositionally biased region" description="Low complexity" evidence="7">
    <location>
        <begin position="110"/>
        <end position="129"/>
    </location>
</feature>
<protein>
    <recommendedName>
        <fullName evidence="8">BSD domain-containing protein</fullName>
    </recommendedName>
</protein>
<dbReference type="InterPro" id="IPR035925">
    <property type="entry name" value="BSD_dom_sf"/>
</dbReference>
<dbReference type="GO" id="GO:0006289">
    <property type="term" value="P:nucleotide-excision repair"/>
    <property type="evidence" value="ECO:0007669"/>
    <property type="project" value="InterPro"/>
</dbReference>
<organism evidence="9 10">
    <name type="scientific">Pterulicium gracile</name>
    <dbReference type="NCBI Taxonomy" id="1884261"/>
    <lineage>
        <taxon>Eukaryota</taxon>
        <taxon>Fungi</taxon>
        <taxon>Dikarya</taxon>
        <taxon>Basidiomycota</taxon>
        <taxon>Agaricomycotina</taxon>
        <taxon>Agaricomycetes</taxon>
        <taxon>Agaricomycetidae</taxon>
        <taxon>Agaricales</taxon>
        <taxon>Pleurotineae</taxon>
        <taxon>Pterulaceae</taxon>
        <taxon>Pterulicium</taxon>
    </lineage>
</organism>
<evidence type="ECO:0000313" key="10">
    <source>
        <dbReference type="Proteomes" id="UP000305067"/>
    </source>
</evidence>
<feature type="region of interest" description="Disordered" evidence="7">
    <location>
        <begin position="97"/>
        <end position="164"/>
    </location>
</feature>
<comment type="similarity">
    <text evidence="2">Belongs to the TFB1 family.</text>
</comment>
<keyword evidence="4" id="KW-0805">Transcription regulation</keyword>
<dbReference type="Pfam" id="PF08567">
    <property type="entry name" value="PH_TFIIH"/>
    <property type="match status" value="1"/>
</dbReference>
<dbReference type="GO" id="GO:0000439">
    <property type="term" value="C:transcription factor TFIIH core complex"/>
    <property type="evidence" value="ECO:0007669"/>
    <property type="project" value="InterPro"/>
</dbReference>
<dbReference type="SMART" id="SM00751">
    <property type="entry name" value="BSD"/>
    <property type="match status" value="1"/>
</dbReference>
<feature type="domain" description="BSD" evidence="8">
    <location>
        <begin position="239"/>
        <end position="291"/>
    </location>
</feature>
<evidence type="ECO:0000256" key="1">
    <source>
        <dbReference type="ARBA" id="ARBA00004123"/>
    </source>
</evidence>
<evidence type="ECO:0000313" key="9">
    <source>
        <dbReference type="EMBL" id="TFL01569.1"/>
    </source>
</evidence>
<proteinExistence type="inferred from homology"/>
<dbReference type="Proteomes" id="UP000305067">
    <property type="component" value="Unassembled WGS sequence"/>
</dbReference>
<dbReference type="GO" id="GO:0006351">
    <property type="term" value="P:DNA-templated transcription"/>
    <property type="evidence" value="ECO:0007669"/>
    <property type="project" value="InterPro"/>
</dbReference>
<dbReference type="Gene3D" id="6.10.140.1200">
    <property type="match status" value="1"/>
</dbReference>
<comment type="subcellular location">
    <subcellularLocation>
        <location evidence="1">Nucleus</location>
    </subcellularLocation>
</comment>
<keyword evidence="5" id="KW-0804">Transcription</keyword>
<evidence type="ECO:0000256" key="6">
    <source>
        <dbReference type="ARBA" id="ARBA00023242"/>
    </source>
</evidence>
<dbReference type="InterPro" id="IPR005607">
    <property type="entry name" value="BSD_dom"/>
</dbReference>
<dbReference type="Pfam" id="PF03909">
    <property type="entry name" value="BSD"/>
    <property type="match status" value="1"/>
</dbReference>
<keyword evidence="6" id="KW-0539">Nucleus</keyword>
<evidence type="ECO:0000259" key="8">
    <source>
        <dbReference type="PROSITE" id="PS50858"/>
    </source>
</evidence>
<evidence type="ECO:0000256" key="4">
    <source>
        <dbReference type="ARBA" id="ARBA00023015"/>
    </source>
</evidence>
<keyword evidence="10" id="KW-1185">Reference proteome</keyword>
<dbReference type="PANTHER" id="PTHR12856">
    <property type="entry name" value="TRANSCRIPTION INITIATION FACTOR IIH-RELATED"/>
    <property type="match status" value="1"/>
</dbReference>
<dbReference type="PROSITE" id="PS50858">
    <property type="entry name" value="BSD"/>
    <property type="match status" value="1"/>
</dbReference>
<dbReference type="InterPro" id="IPR013876">
    <property type="entry name" value="TFIIH_BTF_p62_N"/>
</dbReference>
<keyword evidence="3" id="KW-0677">Repeat</keyword>
<dbReference type="CDD" id="cd13229">
    <property type="entry name" value="PH_TFIIH"/>
    <property type="match status" value="1"/>
</dbReference>
<evidence type="ECO:0000256" key="3">
    <source>
        <dbReference type="ARBA" id="ARBA00022737"/>
    </source>
</evidence>
<dbReference type="Gene3D" id="1.10.3970.10">
    <property type="entry name" value="BSD domain"/>
    <property type="match status" value="1"/>
</dbReference>
<dbReference type="InterPro" id="IPR027079">
    <property type="entry name" value="Tfb1/GTF2H1"/>
</dbReference>
<sequence>MPTLCTAQTSYKKSPGLLELTDQFLQWTPAGSKHPSLRVPSSQASSLFCSKEGAAQVRLKLALVNDDAGYNFTFLASQPVALKERDKFKTELSAIISGNRNGPAEPTPAPTAVANNNKGPTLAATSSGTPTPPSFSQAPTPRSGAQLPPASSDRRGADRASTPILAGTDAAADFRLRRVVLMANPDLLGLHRELVMSGQISEAEFWDGREHMLLAQAAMEGQQKGKPGQIVDPRPEAVEGGEVRIRITPQLVHDIFDEYPVVAKAYNDNVPHKLTEEEFWKRYFQSKLFNAHRASIRSTATQHVVKDDPIFDKYMEKVDDELEPRKERAGQNVDIFVNLFATQEDHHEVGNTKDVTMQAGRQRGALPLIRKFNEHSERLLNTALGEGPASKRRRTDDGTSASLLLSRYFESGSKGKATADDELSQPHDAMAFIRQVRVDLHDWANNLSKLSIERKHGDTALLTMTQNVAPRLETRIRRNEIPEPILRQMTTCQTAANEFLRQFWSAMYPPRSDALQSAGGAPASAAQRATKVAKMAGYLARTPEKVEALVQRARADGVDSERVRTAMKPVLDAAERAVVFHQTKRLRP</sequence>
<evidence type="ECO:0000256" key="5">
    <source>
        <dbReference type="ARBA" id="ARBA00023163"/>
    </source>
</evidence>
<dbReference type="Gene3D" id="2.30.29.30">
    <property type="entry name" value="Pleckstrin-homology domain (PH domain)/Phosphotyrosine-binding domain (PTB)"/>
    <property type="match status" value="1"/>
</dbReference>
<gene>
    <name evidence="9" type="ORF">BDV98DRAFT_612465</name>
</gene>